<feature type="transmembrane region" description="Helical" evidence="1">
    <location>
        <begin position="89"/>
        <end position="110"/>
    </location>
</feature>
<reference evidence="3" key="1">
    <citation type="submission" date="2018-12" db="EMBL/GenBank/DDBJ databases">
        <title>Dusodibacter welbiota gen. nov., sp. nov., isolated from human faeces and emended description of the Oscillibacter genus.</title>
        <authorList>
            <person name="Le Roy T."/>
            <person name="Van der Smissen P."/>
            <person name="Delzenne N."/>
            <person name="Muccioli G."/>
            <person name="Collet J.F."/>
            <person name="Cani P.D."/>
        </authorList>
    </citation>
    <scope>NUCLEOTIDE SEQUENCE [LARGE SCALE GENOMIC DNA]</scope>
    <source>
        <strain evidence="3">J115</strain>
    </source>
</reference>
<dbReference type="EMBL" id="CP034413">
    <property type="protein sequence ID" value="QCI60118.2"/>
    <property type="molecule type" value="Genomic_DNA"/>
</dbReference>
<evidence type="ECO:0000313" key="3">
    <source>
        <dbReference type="Proteomes" id="UP000298642"/>
    </source>
</evidence>
<organism evidence="2 3">
    <name type="scientific">Dysosmobacter welbionis</name>
    <dbReference type="NCBI Taxonomy" id="2093857"/>
    <lineage>
        <taxon>Bacteria</taxon>
        <taxon>Bacillati</taxon>
        <taxon>Bacillota</taxon>
        <taxon>Clostridia</taxon>
        <taxon>Eubacteriales</taxon>
        <taxon>Oscillospiraceae</taxon>
        <taxon>Dysosmobacter</taxon>
    </lineage>
</organism>
<accession>A0A856I230</accession>
<name>A0A856I230_9FIRM</name>
<keyword evidence="1" id="KW-0812">Transmembrane</keyword>
<dbReference type="KEGG" id="obj:EIO64_13615"/>
<feature type="transmembrane region" description="Helical" evidence="1">
    <location>
        <begin position="156"/>
        <end position="175"/>
    </location>
</feature>
<dbReference type="Proteomes" id="UP000298642">
    <property type="component" value="Chromosome"/>
</dbReference>
<dbReference type="RefSeq" id="WP_136891500.1">
    <property type="nucleotide sequence ID" value="NZ_CP034413.3"/>
</dbReference>
<keyword evidence="1" id="KW-1133">Transmembrane helix</keyword>
<protein>
    <submittedName>
        <fullName evidence="2">Uncharacterized protein</fullName>
    </submittedName>
</protein>
<feature type="transmembrane region" description="Helical" evidence="1">
    <location>
        <begin position="40"/>
        <end position="61"/>
    </location>
</feature>
<evidence type="ECO:0000256" key="1">
    <source>
        <dbReference type="SAM" id="Phobius"/>
    </source>
</evidence>
<evidence type="ECO:0000313" key="2">
    <source>
        <dbReference type="EMBL" id="QCI60118.2"/>
    </source>
</evidence>
<keyword evidence="1" id="KW-0472">Membrane</keyword>
<sequence length="176" mass="19386">MGAALLLVLGLTPGLTMEPLAQWAGRFLRADPGHSVHYFAWVNLKGACISLAIGAAVYLLVVRGLLMRREADGMVYLDRWPARLDLENLVYRPLLSALTFVGALCARVAASVGDWLVLLGERILFTKAPGIFVPKRAENFGTYGRKPLRFLTEETFSFDLMLAGGGLIFLLLYMLL</sequence>
<keyword evidence="3" id="KW-1185">Reference proteome</keyword>
<gene>
    <name evidence="2" type="ORF">EIO64_13615</name>
</gene>
<proteinExistence type="predicted"/>
<dbReference type="AlphaFoldDB" id="A0A856I230"/>